<comment type="catalytic activity">
    <reaction evidence="7">
        <text>a quinone + NADH + H(+) = a quinol + NAD(+)</text>
        <dbReference type="Rhea" id="RHEA:46160"/>
        <dbReference type="ChEBI" id="CHEBI:15378"/>
        <dbReference type="ChEBI" id="CHEBI:24646"/>
        <dbReference type="ChEBI" id="CHEBI:57540"/>
        <dbReference type="ChEBI" id="CHEBI:57945"/>
        <dbReference type="ChEBI" id="CHEBI:132124"/>
        <dbReference type="EC" id="1.6.5.9"/>
    </reaction>
</comment>
<dbReference type="Proteomes" id="UP000592181">
    <property type="component" value="Unassembled WGS sequence"/>
</dbReference>
<dbReference type="GO" id="GO:0050136">
    <property type="term" value="F:NADH dehydrogenase (quinone) (non-electrogenic) activity"/>
    <property type="evidence" value="ECO:0007669"/>
    <property type="project" value="UniProtKB-EC"/>
</dbReference>
<dbReference type="Pfam" id="PF07992">
    <property type="entry name" value="Pyr_redox_2"/>
    <property type="match status" value="1"/>
</dbReference>
<evidence type="ECO:0000256" key="6">
    <source>
        <dbReference type="ARBA" id="ARBA00023027"/>
    </source>
</evidence>
<dbReference type="EC" id="1.6.5.9" evidence="2"/>
<dbReference type="InterPro" id="IPR023753">
    <property type="entry name" value="FAD/NAD-binding_dom"/>
</dbReference>
<dbReference type="Gene3D" id="3.50.50.100">
    <property type="match status" value="1"/>
</dbReference>
<evidence type="ECO:0000256" key="1">
    <source>
        <dbReference type="ARBA" id="ARBA00005272"/>
    </source>
</evidence>
<feature type="compositionally biased region" description="Basic and acidic residues" evidence="8">
    <location>
        <begin position="446"/>
        <end position="463"/>
    </location>
</feature>
<protein>
    <recommendedName>
        <fullName evidence="2">NADH:ubiquinone reductase (non-electrogenic)</fullName>
        <ecNumber evidence="2">1.6.5.9</ecNumber>
    </recommendedName>
</protein>
<evidence type="ECO:0000256" key="2">
    <source>
        <dbReference type="ARBA" id="ARBA00012637"/>
    </source>
</evidence>
<dbReference type="InterPro" id="IPR036188">
    <property type="entry name" value="FAD/NAD-bd_sf"/>
</dbReference>
<dbReference type="PRINTS" id="PR00368">
    <property type="entry name" value="FADPNR"/>
</dbReference>
<reference evidence="10 11" key="1">
    <citation type="submission" date="2020-07" db="EMBL/GenBank/DDBJ databases">
        <title>Sequencing the genomes of 1000 actinobacteria strains.</title>
        <authorList>
            <person name="Klenk H.-P."/>
        </authorList>
    </citation>
    <scope>NUCLEOTIDE SEQUENCE [LARGE SCALE GENOMIC DNA]</scope>
    <source>
        <strain evidence="10 11">DSM 24723</strain>
    </source>
</reference>
<organism evidence="10 11">
    <name type="scientific">Janibacter alkaliphilus</name>
    <dbReference type="NCBI Taxonomy" id="1069963"/>
    <lineage>
        <taxon>Bacteria</taxon>
        <taxon>Bacillati</taxon>
        <taxon>Actinomycetota</taxon>
        <taxon>Actinomycetes</taxon>
        <taxon>Micrococcales</taxon>
        <taxon>Intrasporangiaceae</taxon>
        <taxon>Janibacter</taxon>
    </lineage>
</organism>
<keyword evidence="11" id="KW-1185">Reference proteome</keyword>
<dbReference type="AlphaFoldDB" id="A0A852X4M4"/>
<evidence type="ECO:0000259" key="9">
    <source>
        <dbReference type="Pfam" id="PF07992"/>
    </source>
</evidence>
<keyword evidence="4" id="KW-0274">FAD</keyword>
<keyword evidence="5 10" id="KW-0560">Oxidoreductase</keyword>
<dbReference type="InterPro" id="IPR045024">
    <property type="entry name" value="NDH-2"/>
</dbReference>
<name>A0A852X4M4_9MICO</name>
<evidence type="ECO:0000256" key="5">
    <source>
        <dbReference type="ARBA" id="ARBA00023002"/>
    </source>
</evidence>
<dbReference type="EMBL" id="JACBZX010000001">
    <property type="protein sequence ID" value="NYG37368.1"/>
    <property type="molecule type" value="Genomic_DNA"/>
</dbReference>
<evidence type="ECO:0000313" key="10">
    <source>
        <dbReference type="EMBL" id="NYG37368.1"/>
    </source>
</evidence>
<comment type="similarity">
    <text evidence="1">Belongs to the NADH dehydrogenase family.</text>
</comment>
<keyword evidence="3" id="KW-0285">Flavoprotein</keyword>
<evidence type="ECO:0000313" key="11">
    <source>
        <dbReference type="Proteomes" id="UP000592181"/>
    </source>
</evidence>
<feature type="domain" description="FAD/NAD(P)-binding" evidence="9">
    <location>
        <begin position="8"/>
        <end position="332"/>
    </location>
</feature>
<sequence>MTAPTKHRVVIIGSGFGGLFTAKALAHDDVDVTLVSRTASHLFQPLLYQVATGILSGGDIAPATRDILGTQKNARVIMGDVQDIDIENRTVTSRFVGRDQVIEYDSLVLAAGAGQSYFGNDHFARNAPGMKDIDDALELRGRIFGAFELAELATDPDERRRLLTFVVVGAGPTGVEMAGQIAELAQRTLRDEFRSIDPAEAQVILLDGADQVLPPFGERLGRKAKASLEKRGVDVQLGAMVVDLDETSITIDDADGGRREIEAVTKVWAAGVAGSPLGKIVADQAGAEVDKAGRVHVQDDLTLPGHEEVYLVGDMINLKGYPGVAQLAIQGGKYAADQILRRVEGREPAGPFKYFDKGSMATISKYSAVAKIGPLNFTGVPAWLAWLAVHLIAMVGFKNRVTTLLSWIITFVGDSRNERVSTMRMVFARNAMDDLGHEFAFPGLPRPEDASPGEREAVRRASADDVSERDEPA</sequence>
<gene>
    <name evidence="10" type="ORF">BJY28_001837</name>
</gene>
<keyword evidence="6" id="KW-0520">NAD</keyword>
<evidence type="ECO:0000256" key="4">
    <source>
        <dbReference type="ARBA" id="ARBA00022827"/>
    </source>
</evidence>
<proteinExistence type="inferred from homology"/>
<dbReference type="PANTHER" id="PTHR43706:SF47">
    <property type="entry name" value="EXTERNAL NADH-UBIQUINONE OXIDOREDUCTASE 1, MITOCHONDRIAL-RELATED"/>
    <property type="match status" value="1"/>
</dbReference>
<evidence type="ECO:0000256" key="7">
    <source>
        <dbReference type="ARBA" id="ARBA00047599"/>
    </source>
</evidence>
<dbReference type="RefSeq" id="WP_179462739.1">
    <property type="nucleotide sequence ID" value="NZ_JACBZX010000001.1"/>
</dbReference>
<dbReference type="SUPFAM" id="SSF51905">
    <property type="entry name" value="FAD/NAD(P)-binding domain"/>
    <property type="match status" value="1"/>
</dbReference>
<feature type="region of interest" description="Disordered" evidence="8">
    <location>
        <begin position="443"/>
        <end position="473"/>
    </location>
</feature>
<evidence type="ECO:0000256" key="8">
    <source>
        <dbReference type="SAM" id="MobiDB-lite"/>
    </source>
</evidence>
<accession>A0A852X4M4</accession>
<comment type="caution">
    <text evidence="10">The sequence shown here is derived from an EMBL/GenBank/DDBJ whole genome shotgun (WGS) entry which is preliminary data.</text>
</comment>
<dbReference type="PRINTS" id="PR00411">
    <property type="entry name" value="PNDRDTASEI"/>
</dbReference>
<evidence type="ECO:0000256" key="3">
    <source>
        <dbReference type="ARBA" id="ARBA00022630"/>
    </source>
</evidence>
<dbReference type="PANTHER" id="PTHR43706">
    <property type="entry name" value="NADH DEHYDROGENASE"/>
    <property type="match status" value="1"/>
</dbReference>